<dbReference type="Proteomes" id="UP000031390">
    <property type="component" value="Unassembled WGS sequence"/>
</dbReference>
<evidence type="ECO:0000313" key="2">
    <source>
        <dbReference type="Proteomes" id="UP000031390"/>
    </source>
</evidence>
<organism evidence="1 2">
    <name type="scientific">Morococcus cerebrosus</name>
    <dbReference type="NCBI Taxonomy" id="1056807"/>
    <lineage>
        <taxon>Bacteria</taxon>
        <taxon>Pseudomonadati</taxon>
        <taxon>Pseudomonadota</taxon>
        <taxon>Betaproteobacteria</taxon>
        <taxon>Neisseriales</taxon>
        <taxon>Neisseriaceae</taxon>
        <taxon>Morococcus</taxon>
    </lineage>
</organism>
<comment type="caution">
    <text evidence="1">The sequence shown here is derived from an EMBL/GenBank/DDBJ whole genome shotgun (WGS) entry which is preliminary data.</text>
</comment>
<dbReference type="EMBL" id="JUFZ01000009">
    <property type="protein sequence ID" value="KIC13037.1"/>
    <property type="molecule type" value="Genomic_DNA"/>
</dbReference>
<sequence>MCKTRNRKRSSENLAFRFSDDLCVHELISARRISRRSIHALI</sequence>
<dbReference type="AlphaFoldDB" id="A0A0C1HFP7"/>
<evidence type="ECO:0000313" key="1">
    <source>
        <dbReference type="EMBL" id="KIC13037.1"/>
    </source>
</evidence>
<accession>A0A0C1HFP7</accession>
<protein>
    <submittedName>
        <fullName evidence="1">Uncharacterized protein</fullName>
    </submittedName>
</protein>
<name>A0A0C1HFP7_9NEIS</name>
<reference evidence="1 2" key="1">
    <citation type="submission" date="2014-12" db="EMBL/GenBank/DDBJ databases">
        <title>Genome sequence of Morococcus cerebrosus.</title>
        <authorList>
            <person name="Shin S.-K."/>
            <person name="Yi H."/>
        </authorList>
    </citation>
    <scope>NUCLEOTIDE SEQUENCE [LARGE SCALE GENOMIC DNA]</scope>
    <source>
        <strain evidence="1 2">CIP 81.93</strain>
    </source>
</reference>
<proteinExistence type="predicted"/>
<gene>
    <name evidence="1" type="ORF">MCC93_02170</name>
</gene>